<sequence>MAAPVSSLLWLVSCSESLSKVGFAFLLLALWSVWKEHNKRVWTHKFTPMESLVALTRSQYHLFFSTQFPASPPRMPRVRQPWQPPPLGWLKAYADGAFDKASNAGGMSVVIRDHCGDVVGGICMQILHVGSPEMVEALASRAACELAINFSSSPIVFEVNSLLVVQATKAIGANTPTLGRIYEDIYACLQELSGSSFSHVYRDSNFEAHKLAKLALGLNLQLSWNGMALLFRSFVSNLCTPQFDR</sequence>
<dbReference type="EMBL" id="JBEDUW010000006">
    <property type="protein sequence ID" value="KAK9922692.1"/>
    <property type="molecule type" value="Genomic_DNA"/>
</dbReference>
<dbReference type="PANTHER" id="PTHR47074">
    <property type="entry name" value="BNAC02G40300D PROTEIN"/>
    <property type="match status" value="1"/>
</dbReference>
<name>A0AAW1WDT4_RUBAR</name>
<protein>
    <recommendedName>
        <fullName evidence="1">RNase H type-1 domain-containing protein</fullName>
    </recommendedName>
</protein>
<feature type="domain" description="RNase H type-1" evidence="1">
    <location>
        <begin position="95"/>
        <end position="215"/>
    </location>
</feature>
<dbReference type="InterPro" id="IPR044730">
    <property type="entry name" value="RNase_H-like_dom_plant"/>
</dbReference>
<dbReference type="InterPro" id="IPR012337">
    <property type="entry name" value="RNaseH-like_sf"/>
</dbReference>
<dbReference type="Proteomes" id="UP001457282">
    <property type="component" value="Unassembled WGS sequence"/>
</dbReference>
<comment type="caution">
    <text evidence="2">The sequence shown here is derived from an EMBL/GenBank/DDBJ whole genome shotgun (WGS) entry which is preliminary data.</text>
</comment>
<dbReference type="InterPro" id="IPR052929">
    <property type="entry name" value="RNase_H-like_EbsB-rel"/>
</dbReference>
<dbReference type="GO" id="GO:0003676">
    <property type="term" value="F:nucleic acid binding"/>
    <property type="evidence" value="ECO:0007669"/>
    <property type="project" value="InterPro"/>
</dbReference>
<dbReference type="InterPro" id="IPR036397">
    <property type="entry name" value="RNaseH_sf"/>
</dbReference>
<accession>A0AAW1WDT4</accession>
<dbReference type="Gene3D" id="3.30.420.10">
    <property type="entry name" value="Ribonuclease H-like superfamily/Ribonuclease H"/>
    <property type="match status" value="1"/>
</dbReference>
<dbReference type="SUPFAM" id="SSF53098">
    <property type="entry name" value="Ribonuclease H-like"/>
    <property type="match status" value="1"/>
</dbReference>
<evidence type="ECO:0000259" key="1">
    <source>
        <dbReference type="Pfam" id="PF13456"/>
    </source>
</evidence>
<evidence type="ECO:0000313" key="2">
    <source>
        <dbReference type="EMBL" id="KAK9922692.1"/>
    </source>
</evidence>
<proteinExistence type="predicted"/>
<dbReference type="InterPro" id="IPR002156">
    <property type="entry name" value="RNaseH_domain"/>
</dbReference>
<organism evidence="2 3">
    <name type="scientific">Rubus argutus</name>
    <name type="common">Southern blackberry</name>
    <dbReference type="NCBI Taxonomy" id="59490"/>
    <lineage>
        <taxon>Eukaryota</taxon>
        <taxon>Viridiplantae</taxon>
        <taxon>Streptophyta</taxon>
        <taxon>Embryophyta</taxon>
        <taxon>Tracheophyta</taxon>
        <taxon>Spermatophyta</taxon>
        <taxon>Magnoliopsida</taxon>
        <taxon>eudicotyledons</taxon>
        <taxon>Gunneridae</taxon>
        <taxon>Pentapetalae</taxon>
        <taxon>rosids</taxon>
        <taxon>fabids</taxon>
        <taxon>Rosales</taxon>
        <taxon>Rosaceae</taxon>
        <taxon>Rosoideae</taxon>
        <taxon>Rosoideae incertae sedis</taxon>
        <taxon>Rubus</taxon>
    </lineage>
</organism>
<dbReference type="Pfam" id="PF13456">
    <property type="entry name" value="RVT_3"/>
    <property type="match status" value="1"/>
</dbReference>
<gene>
    <name evidence="2" type="ORF">M0R45_031145</name>
</gene>
<reference evidence="2 3" key="1">
    <citation type="journal article" date="2023" name="G3 (Bethesda)">
        <title>A chromosome-length genome assembly and annotation of blackberry (Rubus argutus, cv. 'Hillquist').</title>
        <authorList>
            <person name="Bruna T."/>
            <person name="Aryal R."/>
            <person name="Dudchenko O."/>
            <person name="Sargent D.J."/>
            <person name="Mead D."/>
            <person name="Buti M."/>
            <person name="Cavallini A."/>
            <person name="Hytonen T."/>
            <person name="Andres J."/>
            <person name="Pham M."/>
            <person name="Weisz D."/>
            <person name="Mascagni F."/>
            <person name="Usai G."/>
            <person name="Natali L."/>
            <person name="Bassil N."/>
            <person name="Fernandez G.E."/>
            <person name="Lomsadze A."/>
            <person name="Armour M."/>
            <person name="Olukolu B."/>
            <person name="Poorten T."/>
            <person name="Britton C."/>
            <person name="Davik J."/>
            <person name="Ashrafi H."/>
            <person name="Aiden E.L."/>
            <person name="Borodovsky M."/>
            <person name="Worthington M."/>
        </authorList>
    </citation>
    <scope>NUCLEOTIDE SEQUENCE [LARGE SCALE GENOMIC DNA]</scope>
    <source>
        <strain evidence="2">PI 553951</strain>
    </source>
</reference>
<dbReference type="GO" id="GO:0004523">
    <property type="term" value="F:RNA-DNA hybrid ribonuclease activity"/>
    <property type="evidence" value="ECO:0007669"/>
    <property type="project" value="InterPro"/>
</dbReference>
<dbReference type="AlphaFoldDB" id="A0AAW1WDT4"/>
<keyword evidence="3" id="KW-1185">Reference proteome</keyword>
<evidence type="ECO:0000313" key="3">
    <source>
        <dbReference type="Proteomes" id="UP001457282"/>
    </source>
</evidence>
<dbReference type="PANTHER" id="PTHR47074:SF79">
    <property type="entry name" value="PUTATIVE-RELATED"/>
    <property type="match status" value="1"/>
</dbReference>
<dbReference type="CDD" id="cd06222">
    <property type="entry name" value="RNase_H_like"/>
    <property type="match status" value="1"/>
</dbReference>